<evidence type="ECO:0000256" key="1">
    <source>
        <dbReference type="SAM" id="MobiDB-lite"/>
    </source>
</evidence>
<name>A0AAE1PPH0_9EUCA</name>
<comment type="caution">
    <text evidence="2">The sequence shown here is derived from an EMBL/GenBank/DDBJ whole genome shotgun (WGS) entry which is preliminary data.</text>
</comment>
<feature type="compositionally biased region" description="Pro residues" evidence="1">
    <location>
        <begin position="109"/>
        <end position="119"/>
    </location>
</feature>
<evidence type="ECO:0000313" key="2">
    <source>
        <dbReference type="EMBL" id="KAK4310990.1"/>
    </source>
</evidence>
<feature type="compositionally biased region" description="Basic and acidic residues" evidence="1">
    <location>
        <begin position="124"/>
        <end position="141"/>
    </location>
</feature>
<keyword evidence="3" id="KW-1185">Reference proteome</keyword>
<feature type="compositionally biased region" description="Polar residues" evidence="1">
    <location>
        <begin position="208"/>
        <end position="218"/>
    </location>
</feature>
<proteinExistence type="predicted"/>
<sequence length="545" mass="62535">MGTEVSQAISAGTNGRLVESRLYELSVGDEQDRKNGILEILANTVERGVAQQTQQWKKQKQQQQQQTLRQQQQRHRHQQHQQILRRRQQQQQQRRRTIQTSTDQRHPFRPTPAVAPPKLPAKIVLRDQQQRNKQDPDRGYMNDEYTNNRNSVVMVEPRPFALPSGSFVEVQKMEEEDAVDFEYYFDAPSRRPPPPPRRGLRRRPIHQLSGNVENLSYDQTKRRQRQRGPEIQQRERETVIGTDWNDSLKAAKEQYTEHWRSRTPLTYRSEPNQQGFEPPPQELLNPPQELLNPRPIAWRGTGLNQFPSVRRPSIWPSLTSGNTNIHDTFDKSPYIFMDGVAESETSVVKETPFVKSTYFMDVGSESETSGVFEETHDLYESMDETPASENNEVNNAGLVSSSFSSTNHLDIKNNDHSISSNAPTAVPAKTKTKTTTALPKTFTFPPTYPPKTYTFPPTLSNTYYTFPPTNDPQTFNFPPTNPPKIYTFPPTLSNTYTFPPTNPPNTYTFPPTTTTLPVPFLFMLDSAIPIRWLPDGKEGGDVWLP</sequence>
<reference evidence="2" key="1">
    <citation type="submission" date="2023-11" db="EMBL/GenBank/DDBJ databases">
        <title>Genome assemblies of two species of porcelain crab, Petrolisthes cinctipes and Petrolisthes manimaculis (Anomura: Porcellanidae).</title>
        <authorList>
            <person name="Angst P."/>
        </authorList>
    </citation>
    <scope>NUCLEOTIDE SEQUENCE</scope>
    <source>
        <strain evidence="2">PB745_02</strain>
        <tissue evidence="2">Gill</tissue>
    </source>
</reference>
<feature type="region of interest" description="Disordered" evidence="1">
    <location>
        <begin position="56"/>
        <end position="150"/>
    </location>
</feature>
<accession>A0AAE1PPH0</accession>
<feature type="compositionally biased region" description="Basic residues" evidence="1">
    <location>
        <begin position="72"/>
        <end position="97"/>
    </location>
</feature>
<feature type="region of interest" description="Disordered" evidence="1">
    <location>
        <begin position="185"/>
        <end position="238"/>
    </location>
</feature>
<dbReference type="AlphaFoldDB" id="A0AAE1PPH0"/>
<organism evidence="2 3">
    <name type="scientific">Petrolisthes manimaculis</name>
    <dbReference type="NCBI Taxonomy" id="1843537"/>
    <lineage>
        <taxon>Eukaryota</taxon>
        <taxon>Metazoa</taxon>
        <taxon>Ecdysozoa</taxon>
        <taxon>Arthropoda</taxon>
        <taxon>Crustacea</taxon>
        <taxon>Multicrustacea</taxon>
        <taxon>Malacostraca</taxon>
        <taxon>Eumalacostraca</taxon>
        <taxon>Eucarida</taxon>
        <taxon>Decapoda</taxon>
        <taxon>Pleocyemata</taxon>
        <taxon>Anomura</taxon>
        <taxon>Galatheoidea</taxon>
        <taxon>Porcellanidae</taxon>
        <taxon>Petrolisthes</taxon>
    </lineage>
</organism>
<feature type="region of interest" description="Disordered" evidence="1">
    <location>
        <begin position="260"/>
        <end position="279"/>
    </location>
</feature>
<dbReference type="Proteomes" id="UP001292094">
    <property type="component" value="Unassembled WGS sequence"/>
</dbReference>
<gene>
    <name evidence="2" type="ORF">Pmani_017484</name>
</gene>
<dbReference type="EMBL" id="JAWZYT010001572">
    <property type="protein sequence ID" value="KAK4310990.1"/>
    <property type="molecule type" value="Genomic_DNA"/>
</dbReference>
<feature type="compositionally biased region" description="Polar residues" evidence="1">
    <location>
        <begin position="263"/>
        <end position="275"/>
    </location>
</feature>
<evidence type="ECO:0000313" key="3">
    <source>
        <dbReference type="Proteomes" id="UP001292094"/>
    </source>
</evidence>
<protein>
    <submittedName>
        <fullName evidence="2">Uncharacterized protein</fullName>
    </submittedName>
</protein>
<feature type="compositionally biased region" description="Low complexity" evidence="1">
    <location>
        <begin position="56"/>
        <end position="71"/>
    </location>
</feature>